<gene>
    <name evidence="2" type="ORF">SHERM_22293</name>
</gene>
<evidence type="ECO:0000256" key="1">
    <source>
        <dbReference type="SAM" id="SignalP"/>
    </source>
</evidence>
<evidence type="ECO:0000313" key="3">
    <source>
        <dbReference type="Proteomes" id="UP001153555"/>
    </source>
</evidence>
<dbReference type="Proteomes" id="UP001153555">
    <property type="component" value="Unassembled WGS sequence"/>
</dbReference>
<keyword evidence="1" id="KW-0732">Signal</keyword>
<proteinExistence type="predicted"/>
<name>A0A9N7REA5_STRHE</name>
<keyword evidence="3" id="KW-1185">Reference proteome</keyword>
<comment type="caution">
    <text evidence="2">The sequence shown here is derived from an EMBL/GenBank/DDBJ whole genome shotgun (WGS) entry which is preliminary data.</text>
</comment>
<feature type="signal peptide" evidence="1">
    <location>
        <begin position="1"/>
        <end position="24"/>
    </location>
</feature>
<dbReference type="AlphaFoldDB" id="A0A9N7REA5"/>
<organism evidence="2 3">
    <name type="scientific">Striga hermonthica</name>
    <name type="common">Purple witchweed</name>
    <name type="synonym">Buchnera hermonthica</name>
    <dbReference type="NCBI Taxonomy" id="68872"/>
    <lineage>
        <taxon>Eukaryota</taxon>
        <taxon>Viridiplantae</taxon>
        <taxon>Streptophyta</taxon>
        <taxon>Embryophyta</taxon>
        <taxon>Tracheophyta</taxon>
        <taxon>Spermatophyta</taxon>
        <taxon>Magnoliopsida</taxon>
        <taxon>eudicotyledons</taxon>
        <taxon>Gunneridae</taxon>
        <taxon>Pentapetalae</taxon>
        <taxon>asterids</taxon>
        <taxon>lamiids</taxon>
        <taxon>Lamiales</taxon>
        <taxon>Orobanchaceae</taxon>
        <taxon>Buchnereae</taxon>
        <taxon>Striga</taxon>
    </lineage>
</organism>
<sequence>MAAIWKILLGLVAVASLLASQASAGGDREAAVGFPVISGCSGTVGECLEDEDEEFAWINFEQPNGYGQAGQADRGKQTLGTKVFPIKGVKIQP</sequence>
<feature type="chain" id="PRO_5040391336" evidence="1">
    <location>
        <begin position="25"/>
        <end position="93"/>
    </location>
</feature>
<protein>
    <submittedName>
        <fullName evidence="2">Uncharacterized protein</fullName>
    </submittedName>
</protein>
<dbReference type="EMBL" id="CACSLK010026072">
    <property type="protein sequence ID" value="CAA0825518.1"/>
    <property type="molecule type" value="Genomic_DNA"/>
</dbReference>
<reference evidence="2" key="1">
    <citation type="submission" date="2019-12" db="EMBL/GenBank/DDBJ databases">
        <authorList>
            <person name="Scholes J."/>
        </authorList>
    </citation>
    <scope>NUCLEOTIDE SEQUENCE</scope>
</reference>
<evidence type="ECO:0000313" key="2">
    <source>
        <dbReference type="EMBL" id="CAA0825518.1"/>
    </source>
</evidence>
<accession>A0A9N7REA5</accession>